<gene>
    <name evidence="2" type="ORF">TRFO_38042</name>
</gene>
<keyword evidence="3" id="KW-1185">Reference proteome</keyword>
<evidence type="ECO:0000313" key="2">
    <source>
        <dbReference type="EMBL" id="OHS95819.1"/>
    </source>
</evidence>
<dbReference type="GeneID" id="94846506"/>
<sequence length="131" mass="15580">MHTTLATIETEFQDDIIPNNNEFMEDLTATEYFAYLRRIYKKADFKDSVLEFVKKEKIEVEKKKQKFTDSANRLKYIMQLSAQKRRQMKNSSPNESLKINLNETPRMDSRMQSITPQFQKPAMTPFRNTKT</sequence>
<protein>
    <submittedName>
        <fullName evidence="2">Uncharacterized protein</fullName>
    </submittedName>
</protein>
<dbReference type="RefSeq" id="XP_068348956.1">
    <property type="nucleotide sequence ID" value="XM_068511802.1"/>
</dbReference>
<reference evidence="2" key="1">
    <citation type="submission" date="2016-10" db="EMBL/GenBank/DDBJ databases">
        <authorList>
            <person name="Benchimol M."/>
            <person name="Almeida L.G."/>
            <person name="Vasconcelos A.T."/>
            <person name="Perreira-Neves A."/>
            <person name="Rosa I.A."/>
            <person name="Tasca T."/>
            <person name="Bogo M.R."/>
            <person name="de Souza W."/>
        </authorList>
    </citation>
    <scope>NUCLEOTIDE SEQUENCE [LARGE SCALE GENOMIC DNA]</scope>
    <source>
        <strain evidence="2">K</strain>
    </source>
</reference>
<dbReference type="AlphaFoldDB" id="A0A1J4JDR7"/>
<evidence type="ECO:0000256" key="1">
    <source>
        <dbReference type="SAM" id="MobiDB-lite"/>
    </source>
</evidence>
<organism evidence="2 3">
    <name type="scientific">Tritrichomonas foetus</name>
    <dbReference type="NCBI Taxonomy" id="1144522"/>
    <lineage>
        <taxon>Eukaryota</taxon>
        <taxon>Metamonada</taxon>
        <taxon>Parabasalia</taxon>
        <taxon>Tritrichomonadida</taxon>
        <taxon>Tritrichomonadidae</taxon>
        <taxon>Tritrichomonas</taxon>
    </lineage>
</organism>
<dbReference type="EMBL" id="MLAK01001219">
    <property type="protein sequence ID" value="OHS95819.1"/>
    <property type="molecule type" value="Genomic_DNA"/>
</dbReference>
<feature type="region of interest" description="Disordered" evidence="1">
    <location>
        <begin position="84"/>
        <end position="106"/>
    </location>
</feature>
<evidence type="ECO:0000313" key="3">
    <source>
        <dbReference type="Proteomes" id="UP000179807"/>
    </source>
</evidence>
<name>A0A1J4JDR7_9EUKA</name>
<dbReference type="Proteomes" id="UP000179807">
    <property type="component" value="Unassembled WGS sequence"/>
</dbReference>
<comment type="caution">
    <text evidence="2">The sequence shown here is derived from an EMBL/GenBank/DDBJ whole genome shotgun (WGS) entry which is preliminary data.</text>
</comment>
<feature type="compositionally biased region" description="Polar residues" evidence="1">
    <location>
        <begin position="89"/>
        <end position="103"/>
    </location>
</feature>
<dbReference type="VEuPathDB" id="TrichDB:TRFO_38042"/>
<accession>A0A1J4JDR7</accession>
<proteinExistence type="predicted"/>